<dbReference type="PANTHER" id="PTHR33498:SF1">
    <property type="entry name" value="TRANSPOSASE FOR INSERTION SEQUENCE ELEMENT IS1557"/>
    <property type="match status" value="1"/>
</dbReference>
<comment type="caution">
    <text evidence="3">The sequence shown here is derived from an EMBL/GenBank/DDBJ whole genome shotgun (WGS) entry which is preliminary data.</text>
</comment>
<evidence type="ECO:0000313" key="3">
    <source>
        <dbReference type="EMBL" id="RGV22373.1"/>
    </source>
</evidence>
<dbReference type="Proteomes" id="UP000283426">
    <property type="component" value="Unassembled WGS sequence"/>
</dbReference>
<dbReference type="EMBL" id="QRYW01000032">
    <property type="protein sequence ID" value="RGV22373.1"/>
    <property type="molecule type" value="Genomic_DNA"/>
</dbReference>
<dbReference type="EMBL" id="JAKNDN010000028">
    <property type="protein sequence ID" value="MCG4960954.1"/>
    <property type="molecule type" value="Genomic_DNA"/>
</dbReference>
<dbReference type="InterPro" id="IPR047951">
    <property type="entry name" value="Transpos_ISL3"/>
</dbReference>
<organism evidence="3 5">
    <name type="scientific">Odoribacter splanchnicus</name>
    <dbReference type="NCBI Taxonomy" id="28118"/>
    <lineage>
        <taxon>Bacteria</taxon>
        <taxon>Pseudomonadati</taxon>
        <taxon>Bacteroidota</taxon>
        <taxon>Bacteroidia</taxon>
        <taxon>Bacteroidales</taxon>
        <taxon>Odoribacteraceae</taxon>
        <taxon>Odoribacter</taxon>
    </lineage>
</organism>
<dbReference type="EMBL" id="QSCO01000003">
    <property type="protein sequence ID" value="RGY09196.1"/>
    <property type="molecule type" value="Genomic_DNA"/>
</dbReference>
<evidence type="ECO:0000313" key="4">
    <source>
        <dbReference type="EMBL" id="RGY09196.1"/>
    </source>
</evidence>
<sequence>MSRDKWSDKQKERAALLFELCPKIKEAYDLTDSLRSVFRSKVTKEVASDKLHCWYKKVAECTLRELKSARDLIMYREEHILNYFDNRSTNAAAESLNSKLKRFRAQLHGVSDYKFFIRL</sequence>
<protein>
    <submittedName>
        <fullName evidence="2">Transposase</fullName>
    </submittedName>
</protein>
<dbReference type="Proteomes" id="UP000284434">
    <property type="component" value="Unassembled WGS sequence"/>
</dbReference>
<feature type="domain" description="Transposase IS204/IS1001/IS1096/IS1165 DDE" evidence="1">
    <location>
        <begin position="3"/>
        <end position="117"/>
    </location>
</feature>
<reference evidence="2" key="2">
    <citation type="submission" date="2022-01" db="EMBL/GenBank/DDBJ databases">
        <title>Collection of gut derived symbiotic bacterial strains cultured from healthy donors.</title>
        <authorList>
            <person name="Lin H."/>
            <person name="Kohout C."/>
            <person name="Waligurski E."/>
            <person name="Pamer E.G."/>
        </authorList>
    </citation>
    <scope>NUCLEOTIDE SEQUENCE</scope>
    <source>
        <strain evidence="2">DFI.1.149</strain>
    </source>
</reference>
<evidence type="ECO:0000259" key="1">
    <source>
        <dbReference type="Pfam" id="PF01610"/>
    </source>
</evidence>
<accession>A0A3D1ULJ4</accession>
<evidence type="ECO:0000313" key="5">
    <source>
        <dbReference type="Proteomes" id="UP000283426"/>
    </source>
</evidence>
<name>A0A3D1ULJ4_9BACT</name>
<evidence type="ECO:0000313" key="2">
    <source>
        <dbReference type="EMBL" id="MCG4960954.1"/>
    </source>
</evidence>
<dbReference type="InterPro" id="IPR002560">
    <property type="entry name" value="Transposase_DDE"/>
</dbReference>
<gene>
    <name evidence="3" type="ORF">DWW24_14395</name>
    <name evidence="4" type="ORF">DXA53_02625</name>
    <name evidence="2" type="ORF">L0P03_14025</name>
</gene>
<dbReference type="PANTHER" id="PTHR33498">
    <property type="entry name" value="TRANSPOSASE FOR INSERTION SEQUENCE ELEMENT IS1557"/>
    <property type="match status" value="1"/>
</dbReference>
<dbReference type="Pfam" id="PF01610">
    <property type="entry name" value="DDE_Tnp_ISL3"/>
    <property type="match status" value="1"/>
</dbReference>
<dbReference type="Proteomes" id="UP001199750">
    <property type="component" value="Unassembled WGS sequence"/>
</dbReference>
<proteinExistence type="predicted"/>
<dbReference type="AlphaFoldDB" id="A0A3D1ULJ4"/>
<reference evidence="5 6" key="1">
    <citation type="submission" date="2018-08" db="EMBL/GenBank/DDBJ databases">
        <title>A genome reference for cultivated species of the human gut microbiota.</title>
        <authorList>
            <person name="Zou Y."/>
            <person name="Xue W."/>
            <person name="Luo G."/>
        </authorList>
    </citation>
    <scope>NUCLEOTIDE SEQUENCE [LARGE SCALE GENOMIC DNA]</scope>
    <source>
        <strain evidence="3 5">AF14-6AC</strain>
        <strain evidence="4 6">OF03-11</strain>
    </source>
</reference>
<evidence type="ECO:0000313" key="6">
    <source>
        <dbReference type="Proteomes" id="UP000284434"/>
    </source>
</evidence>